<dbReference type="InterPro" id="IPR004797">
    <property type="entry name" value="Competence_ComEC/Rec2"/>
</dbReference>
<feature type="transmembrane region" description="Helical" evidence="6">
    <location>
        <begin position="405"/>
        <end position="428"/>
    </location>
</feature>
<feature type="transmembrane region" description="Helical" evidence="6">
    <location>
        <begin position="346"/>
        <end position="365"/>
    </location>
</feature>
<evidence type="ECO:0000256" key="3">
    <source>
        <dbReference type="ARBA" id="ARBA00022692"/>
    </source>
</evidence>
<gene>
    <name evidence="8" type="ORF">MECH1_V1_2728</name>
</gene>
<accession>A0ABM9NLJ5</accession>
<dbReference type="PANTHER" id="PTHR30619">
    <property type="entry name" value="DNA INTERNALIZATION/COMPETENCE PROTEIN COMEC/REC2"/>
    <property type="match status" value="1"/>
</dbReference>
<dbReference type="InterPro" id="IPR036866">
    <property type="entry name" value="RibonucZ/Hydroxyglut_hydro"/>
</dbReference>
<dbReference type="NCBIfam" id="TIGR00360">
    <property type="entry name" value="ComEC_N-term"/>
    <property type="match status" value="1"/>
</dbReference>
<evidence type="ECO:0000256" key="1">
    <source>
        <dbReference type="ARBA" id="ARBA00004651"/>
    </source>
</evidence>
<organism evidence="8 9">
    <name type="scientific">Candidatus Methylocalor cossyra</name>
    <dbReference type="NCBI Taxonomy" id="3108543"/>
    <lineage>
        <taxon>Bacteria</taxon>
        <taxon>Pseudomonadati</taxon>
        <taxon>Pseudomonadota</taxon>
        <taxon>Gammaproteobacteria</taxon>
        <taxon>Methylococcales</taxon>
        <taxon>Methylococcaceae</taxon>
        <taxon>Candidatus Methylocalor</taxon>
    </lineage>
</organism>
<feature type="transmembrane region" description="Helical" evidence="6">
    <location>
        <begin position="244"/>
        <end position="264"/>
    </location>
</feature>
<dbReference type="InterPro" id="IPR035681">
    <property type="entry name" value="ComA-like_MBL"/>
</dbReference>
<dbReference type="EMBL" id="OZ026884">
    <property type="protein sequence ID" value="CAL1241504.1"/>
    <property type="molecule type" value="Genomic_DNA"/>
</dbReference>
<dbReference type="PANTHER" id="PTHR30619:SF1">
    <property type="entry name" value="RECOMBINATION PROTEIN 2"/>
    <property type="match status" value="1"/>
</dbReference>
<evidence type="ECO:0000256" key="4">
    <source>
        <dbReference type="ARBA" id="ARBA00022989"/>
    </source>
</evidence>
<keyword evidence="5 6" id="KW-0472">Membrane</keyword>
<keyword evidence="3 6" id="KW-0812">Transmembrane</keyword>
<dbReference type="InterPro" id="IPR004477">
    <property type="entry name" value="ComEC_N"/>
</dbReference>
<evidence type="ECO:0000256" key="5">
    <source>
        <dbReference type="ARBA" id="ARBA00023136"/>
    </source>
</evidence>
<reference evidence="8 9" key="1">
    <citation type="submission" date="2024-04" db="EMBL/GenBank/DDBJ databases">
        <authorList>
            <person name="Cremers G."/>
        </authorList>
    </citation>
    <scope>NUCLEOTIDE SEQUENCE [LARGE SCALE GENOMIC DNA]</scope>
    <source>
        <strain evidence="8">MeCH1-AG</strain>
    </source>
</reference>
<dbReference type="Proteomes" id="UP001497493">
    <property type="component" value="Chromosome"/>
</dbReference>
<dbReference type="NCBIfam" id="TIGR00361">
    <property type="entry name" value="ComEC_Rec2"/>
    <property type="match status" value="1"/>
</dbReference>
<evidence type="ECO:0000313" key="9">
    <source>
        <dbReference type="Proteomes" id="UP001497493"/>
    </source>
</evidence>
<dbReference type="Pfam" id="PF13567">
    <property type="entry name" value="DUF4131"/>
    <property type="match status" value="1"/>
</dbReference>
<dbReference type="Pfam" id="PF03772">
    <property type="entry name" value="Competence"/>
    <property type="match status" value="1"/>
</dbReference>
<feature type="domain" description="Metallo-beta-lactamase" evidence="7">
    <location>
        <begin position="526"/>
        <end position="711"/>
    </location>
</feature>
<keyword evidence="2" id="KW-1003">Cell membrane</keyword>
<proteinExistence type="predicted"/>
<keyword evidence="4 6" id="KW-1133">Transmembrane helix</keyword>
<dbReference type="SMART" id="SM00849">
    <property type="entry name" value="Lactamase_B"/>
    <property type="match status" value="1"/>
</dbReference>
<dbReference type="Gene3D" id="3.60.15.10">
    <property type="entry name" value="Ribonuclease Z/Hydroxyacylglutathione hydrolase-like"/>
    <property type="match status" value="1"/>
</dbReference>
<feature type="transmembrane region" description="Helical" evidence="6">
    <location>
        <begin position="323"/>
        <end position="340"/>
    </location>
</feature>
<name>A0ABM9NLJ5_9GAMM</name>
<feature type="transmembrane region" description="Helical" evidence="6">
    <location>
        <begin position="377"/>
        <end position="399"/>
    </location>
</feature>
<protein>
    <submittedName>
        <fullName evidence="8">Competence protein ComEC</fullName>
    </submittedName>
</protein>
<evidence type="ECO:0000259" key="7">
    <source>
        <dbReference type="SMART" id="SM00849"/>
    </source>
</evidence>
<dbReference type="CDD" id="cd07731">
    <property type="entry name" value="ComA-like_MBL-fold"/>
    <property type="match status" value="1"/>
</dbReference>
<feature type="transmembrane region" description="Helical" evidence="6">
    <location>
        <begin position="284"/>
        <end position="302"/>
    </location>
</feature>
<evidence type="ECO:0000256" key="6">
    <source>
        <dbReference type="SAM" id="Phobius"/>
    </source>
</evidence>
<keyword evidence="9" id="KW-1185">Reference proteome</keyword>
<comment type="subcellular location">
    <subcellularLocation>
        <location evidence="1">Cell membrane</location>
        <topology evidence="1">Multi-pass membrane protein</topology>
    </subcellularLocation>
</comment>
<evidence type="ECO:0000256" key="2">
    <source>
        <dbReference type="ARBA" id="ARBA00022475"/>
    </source>
</evidence>
<feature type="transmembrane region" description="Helical" evidence="6">
    <location>
        <begin position="53"/>
        <end position="72"/>
    </location>
</feature>
<dbReference type="RefSeq" id="WP_348758013.1">
    <property type="nucleotide sequence ID" value="NZ_OZ026884.1"/>
</dbReference>
<dbReference type="InterPro" id="IPR052159">
    <property type="entry name" value="Competence_DNA_uptake"/>
</dbReference>
<dbReference type="InterPro" id="IPR001279">
    <property type="entry name" value="Metallo-B-lactamas"/>
</dbReference>
<evidence type="ECO:0000313" key="8">
    <source>
        <dbReference type="EMBL" id="CAL1241504.1"/>
    </source>
</evidence>
<dbReference type="SUPFAM" id="SSF56281">
    <property type="entry name" value="Metallo-hydrolase/oxidoreductase"/>
    <property type="match status" value="1"/>
</dbReference>
<dbReference type="Pfam" id="PF00753">
    <property type="entry name" value="Lactamase_B"/>
    <property type="match status" value="1"/>
</dbReference>
<dbReference type="InterPro" id="IPR025405">
    <property type="entry name" value="DUF4131"/>
</dbReference>
<sequence>MNVIAPSAAPALVRVAAGFVTGVSLVEQLPALPSPGLGGGLLLWFVLCPWRRWPGWTALVVGLGWALAYGSWRLSGVLPAAAARQTAQVEGRVVSLPDTMERGVRFDFTVERVLEPAGLVLPDRLRLSWYDPPAAAPKAGQRWRLRVSLRRPHGTLNPGGFDYEGWLFAQGIGAVGYVRESAANARLAEGVGVSLPAWRQRLYDGLARVLEGSPYAGLIEALTLGADGNITAAQWEVLRRTGTAHLIAISGSHIGLVAAVAFFVTQKLAATLGVLRCSPPSLAAGAGVLAALSYAALADFAIPTQRALIMVGIAMGAVWLRRALAFSQVLALALVAVVAYDPLAVLAPGLWLSFAAVALIGLAVAGRVEPPRGWRALVAINWVTALGLAPLLLLLFGQIPLIAPVANLLAVPVLGTLLVPLCLAGALLLPLAPGLGGGLLQGAEAILSWIWPLLERLSAVPWAQWSRAEPPPWTFPPAVLGAVLMLAPRGIPGRWLGLVLLLPALAAGVPRPAPGQFRLALLDVGQGLAAVLETHHRTLVFDTGARLGPNFDMGGAVVGPYLRQRGIRDIDLLIISHGDSDHSGGARTLAAQFPVALALTSAPEQLPDLMAAPCRAGQEWTWDGVRFAMLGPTGGLEKENDASCVLRVEGRNGSALLTGDIERASEERLVARYGAGLGSAVLVVPHHGSNSSSTRAFLAAVRPSLALIPAGPLNRFGFPHPQVLERYRAIGAQVLSTAESGAILVTVGDGPLRWEAYRVTHRRYWNAP</sequence>